<dbReference type="Proteomes" id="UP000477070">
    <property type="component" value="Unassembled WGS sequence"/>
</dbReference>
<evidence type="ECO:0000256" key="2">
    <source>
        <dbReference type="SAM" id="SignalP"/>
    </source>
</evidence>
<dbReference type="EMBL" id="QBIU01000001">
    <property type="protein sequence ID" value="MWV68786.1"/>
    <property type="molecule type" value="Genomic_DNA"/>
</dbReference>
<dbReference type="EMBL" id="JRMP02000007">
    <property type="protein sequence ID" value="TLD94461.1"/>
    <property type="molecule type" value="Genomic_DNA"/>
</dbReference>
<reference evidence="4" key="3">
    <citation type="submission" date="2018-04" db="EMBL/GenBank/DDBJ databases">
        <authorList>
            <person name="Sheh A."/>
            <person name="Shen Z."/>
            <person name="Mannion A.J."/>
            <person name="Fox J.G."/>
        </authorList>
    </citation>
    <scope>NUCLEOTIDE SEQUENCE</scope>
    <source>
        <strain evidence="4">MIT 97-6194</strain>
    </source>
</reference>
<name>A0A347VIZ7_9HELI</name>
<feature type="compositionally biased region" description="Basic and acidic residues" evidence="1">
    <location>
        <begin position="102"/>
        <end position="122"/>
    </location>
</feature>
<evidence type="ECO:0000313" key="6">
    <source>
        <dbReference type="Proteomes" id="UP000477070"/>
    </source>
</evidence>
<evidence type="ECO:0000256" key="1">
    <source>
        <dbReference type="SAM" id="MobiDB-lite"/>
    </source>
</evidence>
<dbReference type="InterPro" id="IPR038310">
    <property type="entry name" value="DUF1104_sf"/>
</dbReference>
<evidence type="ECO:0000313" key="3">
    <source>
        <dbReference type="EMBL" id="MWV68786.1"/>
    </source>
</evidence>
<evidence type="ECO:0000313" key="4">
    <source>
        <dbReference type="EMBL" id="TLD94461.1"/>
    </source>
</evidence>
<dbReference type="Gene3D" id="1.20.120.1430">
    <property type="entry name" value="HP0721 helical bundle"/>
    <property type="match status" value="1"/>
</dbReference>
<reference evidence="3 6" key="4">
    <citation type="submission" date="2019-12" db="EMBL/GenBank/DDBJ databases">
        <title>Multi-Generational Helicobacter saguini Isolates.</title>
        <authorList>
            <person name="Mannion A."/>
            <person name="Shen Z."/>
            <person name="Fox J.G."/>
        </authorList>
    </citation>
    <scope>NUCLEOTIDE SEQUENCE [LARGE SCALE GENOMIC DNA]</scope>
    <source>
        <strain evidence="3">16-048</strain>
        <strain evidence="6">16-048 (F4)</strain>
    </source>
</reference>
<sequence>MKKFLLVSAVCAGLCGILMAEDYSKKSNDELVKLHGSVKNASDAADLKIEIKKRIDKMDEKVRKDFIDKLKASYEKNTENMSVKEFRAYESSVKKELKAKMEKLGIKHPEGHHHGGGKDSIKGHSCGENCECGHGKESKEDSKKNKKDSKK</sequence>
<accession>A0A347VIZ7</accession>
<dbReference type="AlphaFoldDB" id="A0A347VIZ7"/>
<evidence type="ECO:0000313" key="5">
    <source>
        <dbReference type="Proteomes" id="UP000029714"/>
    </source>
</evidence>
<dbReference type="InterPro" id="IPR009488">
    <property type="entry name" value="DUF1104"/>
</dbReference>
<feature type="chain" id="PRO_5036063063" evidence="2">
    <location>
        <begin position="21"/>
        <end position="151"/>
    </location>
</feature>
<dbReference type="Pfam" id="PF06518">
    <property type="entry name" value="DUF1104"/>
    <property type="match status" value="1"/>
</dbReference>
<organism evidence="4 5">
    <name type="scientific">Helicobacter saguini</name>
    <dbReference type="NCBI Taxonomy" id="1548018"/>
    <lineage>
        <taxon>Bacteria</taxon>
        <taxon>Pseudomonadati</taxon>
        <taxon>Campylobacterota</taxon>
        <taxon>Epsilonproteobacteria</taxon>
        <taxon>Campylobacterales</taxon>
        <taxon>Helicobacteraceae</taxon>
        <taxon>Helicobacter</taxon>
    </lineage>
</organism>
<dbReference type="RefSeq" id="WP_052062347.1">
    <property type="nucleotide sequence ID" value="NZ_JRMP02000007.1"/>
</dbReference>
<feature type="region of interest" description="Disordered" evidence="1">
    <location>
        <begin position="102"/>
        <end position="151"/>
    </location>
</feature>
<feature type="signal peptide" evidence="2">
    <location>
        <begin position="1"/>
        <end position="20"/>
    </location>
</feature>
<feature type="compositionally biased region" description="Basic and acidic residues" evidence="1">
    <location>
        <begin position="131"/>
        <end position="143"/>
    </location>
</feature>
<comment type="caution">
    <text evidence="4">The sequence shown here is derived from an EMBL/GenBank/DDBJ whole genome shotgun (WGS) entry which is preliminary data.</text>
</comment>
<reference evidence="4 5" key="2">
    <citation type="journal article" date="2016" name="Infect. Immun.">
        <title>Helicobacter saguini, a Novel Helicobacter Isolated from Cotton-Top Tamarins with Ulcerative Colitis, Has Proinflammatory Properties and Induces Typhlocolitis and Dysplasia in Gnotobiotic IL-10-/- Mice.</title>
        <authorList>
            <person name="Shen Z."/>
            <person name="Mannion A."/>
            <person name="Whary M.T."/>
            <person name="Muthupalani S."/>
            <person name="Sheh A."/>
            <person name="Feng Y."/>
            <person name="Gong G."/>
            <person name="Vandamme P."/>
            <person name="Holcombe H.R."/>
            <person name="Paster B.J."/>
            <person name="Fox J.G."/>
        </authorList>
    </citation>
    <scope>NUCLEOTIDE SEQUENCE [LARGE SCALE GENOMIC DNA]</scope>
    <source>
        <strain evidence="4 5">MIT 97-6194</strain>
    </source>
</reference>
<dbReference type="OrthoDB" id="5328834at2"/>
<reference evidence="4 5" key="1">
    <citation type="journal article" date="2014" name="Genome Announc.">
        <title>Draft genome sequences of eight enterohepatic helicobacter species isolated from both laboratory and wild rodents.</title>
        <authorList>
            <person name="Sheh A."/>
            <person name="Shen Z."/>
            <person name="Fox J.G."/>
        </authorList>
    </citation>
    <scope>NUCLEOTIDE SEQUENCE [LARGE SCALE GENOMIC DNA]</scope>
    <source>
        <strain evidence="4 5">MIT 97-6194</strain>
    </source>
</reference>
<protein>
    <submittedName>
        <fullName evidence="4">DUF1104 domain-containing protein</fullName>
    </submittedName>
</protein>
<gene>
    <name evidence="3" type="ORF">DCO61_01770</name>
    <name evidence="4" type="ORF">LS64_005915</name>
</gene>
<keyword evidence="5" id="KW-1185">Reference proteome</keyword>
<proteinExistence type="predicted"/>
<keyword evidence="2" id="KW-0732">Signal</keyword>
<dbReference type="Proteomes" id="UP000029714">
    <property type="component" value="Unassembled WGS sequence"/>
</dbReference>